<feature type="binding site" evidence="15">
    <location>
        <position position="547"/>
    </location>
    <ligand>
        <name>Mg(2+)</name>
        <dbReference type="ChEBI" id="CHEBI:18420"/>
        <note>shared with alpha subunit</note>
    </ligand>
</feature>
<dbReference type="GO" id="GO:0004826">
    <property type="term" value="F:phenylalanine-tRNA ligase activity"/>
    <property type="evidence" value="ECO:0007669"/>
    <property type="project" value="UniProtKB-UniRule"/>
</dbReference>
<dbReference type="SUPFAM" id="SSF46955">
    <property type="entry name" value="Putative DNA-binding domain"/>
    <property type="match status" value="1"/>
</dbReference>
<reference evidence="21 22" key="1">
    <citation type="submission" date="2020-08" db="EMBL/GenBank/DDBJ databases">
        <title>Sequencing the genomes of 1000 actinobacteria strains.</title>
        <authorList>
            <person name="Klenk H.-P."/>
        </authorList>
    </citation>
    <scope>NUCLEOTIDE SEQUENCE [LARGE SCALE GENOMIC DNA]</scope>
    <source>
        <strain evidence="21 22">DSM 28967</strain>
    </source>
</reference>
<dbReference type="SUPFAM" id="SSF56037">
    <property type="entry name" value="PheT/TilS domain"/>
    <property type="match status" value="1"/>
</dbReference>
<comment type="caution">
    <text evidence="21">The sequence shown here is derived from an EMBL/GenBank/DDBJ whole genome shotgun (WGS) entry which is preliminary data.</text>
</comment>
<dbReference type="Gene3D" id="2.40.50.140">
    <property type="entry name" value="Nucleic acid-binding proteins"/>
    <property type="match status" value="1"/>
</dbReference>
<feature type="domain" description="TRNA-binding" evidence="18">
    <location>
        <begin position="40"/>
        <end position="153"/>
    </location>
</feature>
<dbReference type="SUPFAM" id="SSF54991">
    <property type="entry name" value="Anticodon-binding domain of PheRS"/>
    <property type="match status" value="1"/>
</dbReference>
<dbReference type="InterPro" id="IPR005121">
    <property type="entry name" value="Fdx_antiC-bd"/>
</dbReference>
<dbReference type="EC" id="6.1.1.20" evidence="15"/>
<keyword evidence="6 15" id="KW-0436">Ligase</keyword>
<evidence type="ECO:0000256" key="7">
    <source>
        <dbReference type="ARBA" id="ARBA00022723"/>
    </source>
</evidence>
<evidence type="ECO:0000256" key="5">
    <source>
        <dbReference type="ARBA" id="ARBA00022555"/>
    </source>
</evidence>
<dbReference type="PROSITE" id="PS51483">
    <property type="entry name" value="B5"/>
    <property type="match status" value="1"/>
</dbReference>
<dbReference type="InterPro" id="IPR005147">
    <property type="entry name" value="tRNA_synthase_B5-dom"/>
</dbReference>
<dbReference type="AlphaFoldDB" id="A0A7W9J8X7"/>
<dbReference type="InterPro" id="IPR033714">
    <property type="entry name" value="tRNA_bind_bactPheRS"/>
</dbReference>
<gene>
    <name evidence="15" type="primary">pheT</name>
    <name evidence="21" type="ORF">HDA39_004061</name>
</gene>
<keyword evidence="5 16" id="KW-0820">tRNA-binding</keyword>
<evidence type="ECO:0000259" key="18">
    <source>
        <dbReference type="PROSITE" id="PS50886"/>
    </source>
</evidence>
<evidence type="ECO:0000256" key="1">
    <source>
        <dbReference type="ARBA" id="ARBA00004496"/>
    </source>
</evidence>
<feature type="binding site" evidence="15">
    <location>
        <position position="544"/>
    </location>
    <ligand>
        <name>Mg(2+)</name>
        <dbReference type="ChEBI" id="CHEBI:18420"/>
        <note>shared with alpha subunit</note>
    </ligand>
</feature>
<evidence type="ECO:0000256" key="2">
    <source>
        <dbReference type="ARBA" id="ARBA00008653"/>
    </source>
</evidence>
<dbReference type="FunFam" id="3.30.70.380:FF:000001">
    <property type="entry name" value="Phenylalanine--tRNA ligase beta subunit"/>
    <property type="match status" value="1"/>
</dbReference>
<evidence type="ECO:0000256" key="8">
    <source>
        <dbReference type="ARBA" id="ARBA00022741"/>
    </source>
</evidence>
<evidence type="ECO:0000259" key="20">
    <source>
        <dbReference type="PROSITE" id="PS51483"/>
    </source>
</evidence>
<evidence type="ECO:0000256" key="9">
    <source>
        <dbReference type="ARBA" id="ARBA00022840"/>
    </source>
</evidence>
<feature type="domain" description="FDX-ACB" evidence="19">
    <location>
        <begin position="824"/>
        <end position="917"/>
    </location>
</feature>
<dbReference type="InterPro" id="IPR036690">
    <property type="entry name" value="Fdx_antiC-bd_sf"/>
</dbReference>
<comment type="similarity">
    <text evidence="2 15">Belongs to the phenylalanyl-tRNA synthetase beta subunit family. Type 1 subfamily.</text>
</comment>
<dbReference type="PROSITE" id="PS51447">
    <property type="entry name" value="FDX_ACB"/>
    <property type="match status" value="1"/>
</dbReference>
<accession>A0A7W9J8X7</accession>
<comment type="cofactor">
    <cofactor evidence="15">
        <name>Mg(2+)</name>
        <dbReference type="ChEBI" id="CHEBI:18420"/>
    </cofactor>
    <text evidence="15">Binds 2 magnesium ions per tetramer.</text>
</comment>
<dbReference type="InterPro" id="IPR009061">
    <property type="entry name" value="DNA-bd_dom_put_sf"/>
</dbReference>
<feature type="binding site" evidence="15">
    <location>
        <position position="538"/>
    </location>
    <ligand>
        <name>Mg(2+)</name>
        <dbReference type="ChEBI" id="CHEBI:18420"/>
        <note>shared with alpha subunit</note>
    </ligand>
</feature>
<sequence length="919" mass="95968">MRVPLSWLREYVELPDDVTGRQVGEKLIRAGLEVETVVESDLTGPLVVGKVLTFEPEPQKNGKTIRWCSLDIGKDEPQWVVCGASNFEVGDLVVVVLPGAVLPGGFAIAARKTYGHVSAGMICSSAELGLGDDGTHGIVVLKPGEATPGDDAIDLLSLRDDVLDIAVTPDRGYCLSIRGVAREAATAYGVPLKDPAGLAVNGSGSGGYPVRVEDADGCSVFVTRTVTGIDPKAPSPRWLQQRLVASGMRPISIGVDVTNYVMLELGQPIHGYDKDRLSGDIVVRRATAGEKLMTLDDQTRELDTEDLLITDDSGPIGIAGVMGGASTEISESTTDVVIEAAHFDPIVIARASRRHKLSSEASRRFEREVDPALPRYAAQRVADLLAELAGGTILAEETLIDTHPAAPAVTFRADHAARVAGASITVEETLRHLRSVGCAVALAPADATPSAFAVSSAGAIASAFAVGSAGATVSGAVLGGLDPVLGGPDAARALSGSGSTGSSRGEAVADRGDGTSLPTSSINGTDLVLATPPSWRPDLRDPNDFAEEVIRLFGFDNVPSVLPPAPGGQGLTVSQRRRRRVATALVGAGLTEVVSYPFVGEADFDAMGLPADDVRRTTVKLVNPLSDEEPSMQTTLLPTLLRTAERNVGRGSTDLAIFQTSLVFTPRPDAKPAPLPAVAQRPTDAELKALYDALPEQPLHIGVVLTGARTPTGWWGKGQQVSWADAVQVARAIATSVGVEPAVRNVERAPWHPGRCAELTVAGPADARAGGDVAIGRVVIGYAGELHPKVCQAFGLPARSSAVELNLDALIAAGPATVTAQPFSSYPVAKEDVALIVAADVPAADVEAALSEGAGDLLESIRLFDVYTGEQIGEGKKSLAFALRFRAPDRTLKENEVADTRQAAVQVAVDRFNAVQRVG</sequence>
<comment type="subcellular location">
    <subcellularLocation>
        <location evidence="1 15">Cytoplasm</location>
    </subcellularLocation>
</comment>
<evidence type="ECO:0000256" key="14">
    <source>
        <dbReference type="ARBA" id="ARBA00049255"/>
    </source>
</evidence>
<keyword evidence="11 16" id="KW-0694">RNA-binding</keyword>
<evidence type="ECO:0000256" key="13">
    <source>
        <dbReference type="ARBA" id="ARBA00023146"/>
    </source>
</evidence>
<evidence type="ECO:0000259" key="19">
    <source>
        <dbReference type="PROSITE" id="PS51447"/>
    </source>
</evidence>
<dbReference type="InterPro" id="IPR004532">
    <property type="entry name" value="Phe-tRNA-ligase_IIc_bsu_bact"/>
</dbReference>
<keyword evidence="10 15" id="KW-0460">Magnesium</keyword>
<dbReference type="InterPro" id="IPR041616">
    <property type="entry name" value="PheRS_beta_core"/>
</dbReference>
<keyword evidence="22" id="KW-1185">Reference proteome</keyword>
<evidence type="ECO:0000256" key="16">
    <source>
        <dbReference type="PROSITE-ProRule" id="PRU00209"/>
    </source>
</evidence>
<dbReference type="InterPro" id="IPR005146">
    <property type="entry name" value="B3/B4_tRNA-bd"/>
</dbReference>
<protein>
    <recommendedName>
        <fullName evidence="15">Phenylalanine--tRNA ligase beta subunit</fullName>
        <ecNumber evidence="15">6.1.1.20</ecNumber>
    </recommendedName>
    <alternativeName>
        <fullName evidence="15">Phenylalanyl-tRNA synthetase beta subunit</fullName>
        <shortName evidence="15">PheRS</shortName>
    </alternativeName>
</protein>
<evidence type="ECO:0000313" key="21">
    <source>
        <dbReference type="EMBL" id="MBB5837327.1"/>
    </source>
</evidence>
<dbReference type="SMART" id="SM00896">
    <property type="entry name" value="FDX-ACB"/>
    <property type="match status" value="1"/>
</dbReference>
<dbReference type="SUPFAM" id="SSF55681">
    <property type="entry name" value="Class II aaRS and biotin synthetases"/>
    <property type="match status" value="1"/>
</dbReference>
<dbReference type="FunFam" id="3.50.40.10:FF:000001">
    <property type="entry name" value="Phenylalanine--tRNA ligase beta subunit"/>
    <property type="match status" value="1"/>
</dbReference>
<dbReference type="Gene3D" id="3.50.40.10">
    <property type="entry name" value="Phenylalanyl-trna Synthetase, Chain B, domain 3"/>
    <property type="match status" value="1"/>
</dbReference>
<organism evidence="21 22">
    <name type="scientific">Kribbella italica</name>
    <dbReference type="NCBI Taxonomy" id="1540520"/>
    <lineage>
        <taxon>Bacteria</taxon>
        <taxon>Bacillati</taxon>
        <taxon>Actinomycetota</taxon>
        <taxon>Actinomycetes</taxon>
        <taxon>Propionibacteriales</taxon>
        <taxon>Kribbellaceae</taxon>
        <taxon>Kribbella</taxon>
    </lineage>
</organism>
<comment type="catalytic activity">
    <reaction evidence="14 15">
        <text>tRNA(Phe) + L-phenylalanine + ATP = L-phenylalanyl-tRNA(Phe) + AMP + diphosphate + H(+)</text>
        <dbReference type="Rhea" id="RHEA:19413"/>
        <dbReference type="Rhea" id="RHEA-COMP:9668"/>
        <dbReference type="Rhea" id="RHEA-COMP:9699"/>
        <dbReference type="ChEBI" id="CHEBI:15378"/>
        <dbReference type="ChEBI" id="CHEBI:30616"/>
        <dbReference type="ChEBI" id="CHEBI:33019"/>
        <dbReference type="ChEBI" id="CHEBI:58095"/>
        <dbReference type="ChEBI" id="CHEBI:78442"/>
        <dbReference type="ChEBI" id="CHEBI:78531"/>
        <dbReference type="ChEBI" id="CHEBI:456215"/>
        <dbReference type="EC" id="6.1.1.20"/>
    </reaction>
</comment>
<dbReference type="GO" id="GO:0000287">
    <property type="term" value="F:magnesium ion binding"/>
    <property type="evidence" value="ECO:0007669"/>
    <property type="project" value="UniProtKB-UniRule"/>
</dbReference>
<dbReference type="PROSITE" id="PS50886">
    <property type="entry name" value="TRBD"/>
    <property type="match status" value="1"/>
</dbReference>
<dbReference type="RefSeq" id="WP_184797266.1">
    <property type="nucleotide sequence ID" value="NZ_JACHMY010000001.1"/>
</dbReference>
<dbReference type="HAMAP" id="MF_00283">
    <property type="entry name" value="Phe_tRNA_synth_beta1"/>
    <property type="match status" value="1"/>
</dbReference>
<dbReference type="FunFam" id="3.30.930.10:FF:000130">
    <property type="entry name" value="Phenylalanine--tRNA ligase beta subunit"/>
    <property type="match status" value="1"/>
</dbReference>
<dbReference type="SMART" id="SM00873">
    <property type="entry name" value="B3_4"/>
    <property type="match status" value="1"/>
</dbReference>
<dbReference type="Gene3D" id="3.30.930.10">
    <property type="entry name" value="Bira Bifunctional Protein, Domain 2"/>
    <property type="match status" value="1"/>
</dbReference>
<feature type="binding site" evidence="15">
    <location>
        <position position="548"/>
    </location>
    <ligand>
        <name>Mg(2+)</name>
        <dbReference type="ChEBI" id="CHEBI:18420"/>
        <note>shared with alpha subunit</note>
    </ligand>
</feature>
<keyword evidence="9 15" id="KW-0067">ATP-binding</keyword>
<dbReference type="Proteomes" id="UP000549971">
    <property type="component" value="Unassembled WGS sequence"/>
</dbReference>
<dbReference type="InterPro" id="IPR012340">
    <property type="entry name" value="NA-bd_OB-fold"/>
</dbReference>
<dbReference type="InterPro" id="IPR045864">
    <property type="entry name" value="aa-tRNA-synth_II/BPL/LPL"/>
</dbReference>
<keyword evidence="8 15" id="KW-0547">Nucleotide-binding</keyword>
<dbReference type="InterPro" id="IPR020825">
    <property type="entry name" value="Phe-tRNA_synthase-like_B3/B4"/>
</dbReference>
<dbReference type="CDD" id="cd02796">
    <property type="entry name" value="tRNA_bind_bactPheRS"/>
    <property type="match status" value="1"/>
</dbReference>
<dbReference type="Gene3D" id="3.30.56.10">
    <property type="match status" value="2"/>
</dbReference>
<feature type="region of interest" description="Disordered" evidence="17">
    <location>
        <begin position="492"/>
        <end position="540"/>
    </location>
</feature>
<keyword evidence="4 15" id="KW-0963">Cytoplasm</keyword>
<evidence type="ECO:0000256" key="10">
    <source>
        <dbReference type="ARBA" id="ARBA00022842"/>
    </source>
</evidence>
<dbReference type="Pfam" id="PF03483">
    <property type="entry name" value="B3_4"/>
    <property type="match status" value="1"/>
</dbReference>
<evidence type="ECO:0000256" key="6">
    <source>
        <dbReference type="ARBA" id="ARBA00022598"/>
    </source>
</evidence>
<dbReference type="InterPro" id="IPR045060">
    <property type="entry name" value="Phe-tRNA-ligase_IIc_bsu"/>
</dbReference>
<comment type="subunit">
    <text evidence="3 15">Tetramer of two alpha and two beta subunits.</text>
</comment>
<name>A0A7W9J8X7_9ACTN</name>
<feature type="compositionally biased region" description="Low complexity" evidence="17">
    <location>
        <begin position="492"/>
        <end position="505"/>
    </location>
</feature>
<feature type="domain" description="B5" evidence="20">
    <location>
        <begin position="404"/>
        <end position="560"/>
    </location>
</feature>
<evidence type="ECO:0000256" key="3">
    <source>
        <dbReference type="ARBA" id="ARBA00011209"/>
    </source>
</evidence>
<dbReference type="PANTHER" id="PTHR10947:SF0">
    <property type="entry name" value="PHENYLALANINE--TRNA LIGASE BETA SUBUNIT"/>
    <property type="match status" value="1"/>
</dbReference>
<dbReference type="GO" id="GO:0000049">
    <property type="term" value="F:tRNA binding"/>
    <property type="evidence" value="ECO:0007669"/>
    <property type="project" value="UniProtKB-UniRule"/>
</dbReference>
<dbReference type="Pfam" id="PF01588">
    <property type="entry name" value="tRNA_bind"/>
    <property type="match status" value="1"/>
</dbReference>
<dbReference type="GO" id="GO:0006432">
    <property type="term" value="P:phenylalanyl-tRNA aminoacylation"/>
    <property type="evidence" value="ECO:0007669"/>
    <property type="project" value="UniProtKB-UniRule"/>
</dbReference>
<proteinExistence type="inferred from homology"/>
<evidence type="ECO:0000256" key="12">
    <source>
        <dbReference type="ARBA" id="ARBA00022917"/>
    </source>
</evidence>
<dbReference type="Pfam" id="PF03147">
    <property type="entry name" value="FDX-ACB"/>
    <property type="match status" value="1"/>
</dbReference>
<dbReference type="NCBIfam" id="TIGR00472">
    <property type="entry name" value="pheT_bact"/>
    <property type="match status" value="1"/>
</dbReference>
<dbReference type="CDD" id="cd00769">
    <property type="entry name" value="PheRS_beta_core"/>
    <property type="match status" value="1"/>
</dbReference>
<dbReference type="GO" id="GO:0005524">
    <property type="term" value="F:ATP binding"/>
    <property type="evidence" value="ECO:0007669"/>
    <property type="project" value="UniProtKB-UniRule"/>
</dbReference>
<evidence type="ECO:0000256" key="4">
    <source>
        <dbReference type="ARBA" id="ARBA00022490"/>
    </source>
</evidence>
<dbReference type="EMBL" id="JACHMY010000001">
    <property type="protein sequence ID" value="MBB5837327.1"/>
    <property type="molecule type" value="Genomic_DNA"/>
</dbReference>
<evidence type="ECO:0000256" key="17">
    <source>
        <dbReference type="SAM" id="MobiDB-lite"/>
    </source>
</evidence>
<evidence type="ECO:0000256" key="15">
    <source>
        <dbReference type="HAMAP-Rule" id="MF_00283"/>
    </source>
</evidence>
<keyword evidence="12 15" id="KW-0648">Protein biosynthesis</keyword>
<keyword evidence="13 15" id="KW-0030">Aminoacyl-tRNA synthetase</keyword>
<dbReference type="PANTHER" id="PTHR10947">
    <property type="entry name" value="PHENYLALANYL-TRNA SYNTHETASE BETA CHAIN AND LEUCINE-RICH REPEAT-CONTAINING PROTEIN 47"/>
    <property type="match status" value="1"/>
</dbReference>
<evidence type="ECO:0000313" key="22">
    <source>
        <dbReference type="Proteomes" id="UP000549971"/>
    </source>
</evidence>
<dbReference type="SMART" id="SM00874">
    <property type="entry name" value="B5"/>
    <property type="match status" value="1"/>
</dbReference>
<dbReference type="GO" id="GO:0009328">
    <property type="term" value="C:phenylalanine-tRNA ligase complex"/>
    <property type="evidence" value="ECO:0007669"/>
    <property type="project" value="TreeGrafter"/>
</dbReference>
<keyword evidence="7 15" id="KW-0479">Metal-binding</keyword>
<evidence type="ECO:0000256" key="11">
    <source>
        <dbReference type="ARBA" id="ARBA00022884"/>
    </source>
</evidence>
<dbReference type="Pfam" id="PF17759">
    <property type="entry name" value="tRNA_synthFbeta"/>
    <property type="match status" value="1"/>
</dbReference>
<dbReference type="Gene3D" id="3.30.70.380">
    <property type="entry name" value="Ferrodoxin-fold anticodon-binding domain"/>
    <property type="match status" value="1"/>
</dbReference>
<dbReference type="InterPro" id="IPR002547">
    <property type="entry name" value="tRNA-bd_dom"/>
</dbReference>
<dbReference type="SUPFAM" id="SSF50249">
    <property type="entry name" value="Nucleic acid-binding proteins"/>
    <property type="match status" value="1"/>
</dbReference>